<evidence type="ECO:0000256" key="1">
    <source>
        <dbReference type="SAM" id="Phobius"/>
    </source>
</evidence>
<comment type="caution">
    <text evidence="2">The sequence shown here is derived from an EMBL/GenBank/DDBJ whole genome shotgun (WGS) entry which is preliminary data.</text>
</comment>
<protein>
    <submittedName>
        <fullName evidence="2">Uncharacterized protein</fullName>
    </submittedName>
</protein>
<dbReference type="OrthoDB" id="4227382at2"/>
<feature type="transmembrane region" description="Helical" evidence="1">
    <location>
        <begin position="96"/>
        <end position="116"/>
    </location>
</feature>
<dbReference type="AlphaFoldDB" id="A0A5N8VFS2"/>
<dbReference type="RefSeq" id="WP_152890335.1">
    <property type="nucleotide sequence ID" value="NZ_VJZD01000084.1"/>
</dbReference>
<sequence length="126" mass="12941">MRVAVRAWFCVWFVVGALGSLGLLTALTIGPYLLPGAVAAAALLAVRRGSSAGLPGLVSGLGVPLLYVAFLNRGGPGNVCTATASGQSCVDEFDPWPWLAVGTALFLAGIVLAALLRHRTDPAVRQ</sequence>
<keyword evidence="1" id="KW-0472">Membrane</keyword>
<reference evidence="2 3" key="1">
    <citation type="submission" date="2019-07" db="EMBL/GenBank/DDBJ databases">
        <title>New species of Amycolatopsis and Streptomyces.</title>
        <authorList>
            <person name="Duangmal K."/>
            <person name="Teo W.F.A."/>
            <person name="Lipun K."/>
        </authorList>
    </citation>
    <scope>NUCLEOTIDE SEQUENCE [LARGE SCALE GENOMIC DNA]</scope>
    <source>
        <strain evidence="2 3">NBRC 109810</strain>
    </source>
</reference>
<accession>A0A5N8VFS2</accession>
<organism evidence="2 3">
    <name type="scientific">Streptomyces adustus</name>
    <dbReference type="NCBI Taxonomy" id="1609272"/>
    <lineage>
        <taxon>Bacteria</taxon>
        <taxon>Bacillati</taxon>
        <taxon>Actinomycetota</taxon>
        <taxon>Actinomycetes</taxon>
        <taxon>Kitasatosporales</taxon>
        <taxon>Streptomycetaceae</taxon>
        <taxon>Streptomyces</taxon>
    </lineage>
</organism>
<proteinExistence type="predicted"/>
<keyword evidence="3" id="KW-1185">Reference proteome</keyword>
<keyword evidence="1" id="KW-0812">Transmembrane</keyword>
<keyword evidence="1" id="KW-1133">Transmembrane helix</keyword>
<name>A0A5N8VFS2_9ACTN</name>
<dbReference type="EMBL" id="VJZD01000084">
    <property type="protein sequence ID" value="MPY33676.1"/>
    <property type="molecule type" value="Genomic_DNA"/>
</dbReference>
<evidence type="ECO:0000313" key="2">
    <source>
        <dbReference type="EMBL" id="MPY33676.1"/>
    </source>
</evidence>
<dbReference type="Proteomes" id="UP000325849">
    <property type="component" value="Unassembled WGS sequence"/>
</dbReference>
<evidence type="ECO:0000313" key="3">
    <source>
        <dbReference type="Proteomes" id="UP000325849"/>
    </source>
</evidence>
<gene>
    <name evidence="2" type="ORF">FNH09_21235</name>
</gene>